<evidence type="ECO:0000256" key="1">
    <source>
        <dbReference type="ARBA" id="ARBA00011028"/>
    </source>
</evidence>
<evidence type="ECO:0000256" key="2">
    <source>
        <dbReference type="ARBA" id="ARBA00022448"/>
    </source>
</evidence>
<sequence length="311" mass="33984">MEAQPRDEKLRVVATLPDLADLARAIGGERIEVETLARPGQNLHAVRVKPSHLVALSKADLFLQVGLSLEHAWVPGLIQTARNREVLPGTDGFVSAGEGFTMIEVPVTLDRGQAVDVHPLGNPHVNLSMNGGLHMAERVRDGLIRVDPEGETVYRAGFETWKRRQDEARLRWSKIAEAIAAQHREACLYHREFDYLLGELGLPIAAFLEPRPGLPPTPSHLADVIETVKTDRIPVVLTAPWSNNKNCAHVARATGASVLELPVMVGGGEGQMTWIDMMDRSIRLIAEAYGVDVEAALAEPVGADKQRASRP</sequence>
<dbReference type="GO" id="GO:0007155">
    <property type="term" value="P:cell adhesion"/>
    <property type="evidence" value="ECO:0007669"/>
    <property type="project" value="InterPro"/>
</dbReference>
<evidence type="ECO:0000256" key="4">
    <source>
        <dbReference type="RuleBase" id="RU003512"/>
    </source>
</evidence>
<dbReference type="InterPro" id="IPR006127">
    <property type="entry name" value="ZnuA-like"/>
</dbReference>
<dbReference type="AlphaFoldDB" id="A0A518EX88"/>
<dbReference type="Proteomes" id="UP000320390">
    <property type="component" value="Chromosome"/>
</dbReference>
<keyword evidence="2 4" id="KW-0813">Transport</keyword>
<organism evidence="5 6">
    <name type="scientific">Saltatorellus ferox</name>
    <dbReference type="NCBI Taxonomy" id="2528018"/>
    <lineage>
        <taxon>Bacteria</taxon>
        <taxon>Pseudomonadati</taxon>
        <taxon>Planctomycetota</taxon>
        <taxon>Planctomycetia</taxon>
        <taxon>Planctomycetia incertae sedis</taxon>
        <taxon>Saltatorellus</taxon>
    </lineage>
</organism>
<protein>
    <submittedName>
        <fullName evidence="5">Putative periplasmic iron-binding protein</fullName>
    </submittedName>
</protein>
<keyword evidence="6" id="KW-1185">Reference proteome</keyword>
<reference evidence="5 6" key="1">
    <citation type="submission" date="2019-02" db="EMBL/GenBank/DDBJ databases">
        <title>Deep-cultivation of Planctomycetes and their phenomic and genomic characterization uncovers novel biology.</title>
        <authorList>
            <person name="Wiegand S."/>
            <person name="Jogler M."/>
            <person name="Boedeker C."/>
            <person name="Pinto D."/>
            <person name="Vollmers J."/>
            <person name="Rivas-Marin E."/>
            <person name="Kohn T."/>
            <person name="Peeters S.H."/>
            <person name="Heuer A."/>
            <person name="Rast P."/>
            <person name="Oberbeckmann S."/>
            <person name="Bunk B."/>
            <person name="Jeske O."/>
            <person name="Meyerdierks A."/>
            <person name="Storesund J.E."/>
            <person name="Kallscheuer N."/>
            <person name="Luecker S."/>
            <person name="Lage O.M."/>
            <person name="Pohl T."/>
            <person name="Merkel B.J."/>
            <person name="Hornburger P."/>
            <person name="Mueller R.-W."/>
            <person name="Bruemmer F."/>
            <person name="Labrenz M."/>
            <person name="Spormann A.M."/>
            <person name="Op den Camp H."/>
            <person name="Overmann J."/>
            <person name="Amann R."/>
            <person name="Jetten M.S.M."/>
            <person name="Mascher T."/>
            <person name="Medema M.H."/>
            <person name="Devos D.P."/>
            <person name="Kaster A.-K."/>
            <person name="Ovreas L."/>
            <person name="Rohde M."/>
            <person name="Galperin M.Y."/>
            <person name="Jogler C."/>
        </authorList>
    </citation>
    <scope>NUCLEOTIDE SEQUENCE [LARGE SCALE GENOMIC DNA]</scope>
    <source>
        <strain evidence="5 6">Poly30</strain>
    </source>
</reference>
<proteinExistence type="inferred from homology"/>
<dbReference type="InterPro" id="IPR050492">
    <property type="entry name" value="Bact_metal-bind_prot9"/>
</dbReference>
<dbReference type="PRINTS" id="PR00691">
    <property type="entry name" value="ADHESINB"/>
</dbReference>
<evidence type="ECO:0000313" key="6">
    <source>
        <dbReference type="Proteomes" id="UP000320390"/>
    </source>
</evidence>
<dbReference type="InterPro" id="IPR006128">
    <property type="entry name" value="Lipoprotein_PsaA-like"/>
</dbReference>
<evidence type="ECO:0000256" key="3">
    <source>
        <dbReference type="ARBA" id="ARBA00022729"/>
    </source>
</evidence>
<dbReference type="SUPFAM" id="SSF53807">
    <property type="entry name" value="Helical backbone' metal receptor"/>
    <property type="match status" value="1"/>
</dbReference>
<name>A0A518EX88_9BACT</name>
<evidence type="ECO:0000313" key="5">
    <source>
        <dbReference type="EMBL" id="QDV08716.1"/>
    </source>
</evidence>
<dbReference type="InterPro" id="IPR006129">
    <property type="entry name" value="AdhesinB"/>
</dbReference>
<dbReference type="Pfam" id="PF01297">
    <property type="entry name" value="ZnuA"/>
    <property type="match status" value="1"/>
</dbReference>
<comment type="similarity">
    <text evidence="1 4">Belongs to the bacterial solute-binding protein 9 family.</text>
</comment>
<keyword evidence="3" id="KW-0732">Signal</keyword>
<dbReference type="PANTHER" id="PTHR42953">
    <property type="entry name" value="HIGH-AFFINITY ZINC UPTAKE SYSTEM PROTEIN ZNUA-RELATED"/>
    <property type="match status" value="1"/>
</dbReference>
<accession>A0A518EX88</accession>
<dbReference type="PANTHER" id="PTHR42953:SF2">
    <property type="entry name" value="ADHESION PROTEIN"/>
    <property type="match status" value="1"/>
</dbReference>
<gene>
    <name evidence="5" type="ORF">Poly30_42690</name>
</gene>
<dbReference type="PRINTS" id="PR00690">
    <property type="entry name" value="ADHESNFAMILY"/>
</dbReference>
<dbReference type="Gene3D" id="3.40.50.1980">
    <property type="entry name" value="Nitrogenase molybdenum iron protein domain"/>
    <property type="match status" value="2"/>
</dbReference>
<dbReference type="GO" id="GO:0046872">
    <property type="term" value="F:metal ion binding"/>
    <property type="evidence" value="ECO:0007669"/>
    <property type="project" value="InterPro"/>
</dbReference>
<dbReference type="GO" id="GO:0030001">
    <property type="term" value="P:metal ion transport"/>
    <property type="evidence" value="ECO:0007669"/>
    <property type="project" value="InterPro"/>
</dbReference>
<dbReference type="EMBL" id="CP036434">
    <property type="protein sequence ID" value="QDV08716.1"/>
    <property type="molecule type" value="Genomic_DNA"/>
</dbReference>